<name>A0A8S9N7P0_BRACR</name>
<dbReference type="NCBIfam" id="TIGR01993">
    <property type="entry name" value="Pyr-5-nucltdase"/>
    <property type="match status" value="1"/>
</dbReference>
<dbReference type="SUPFAM" id="SSF56784">
    <property type="entry name" value="HAD-like"/>
    <property type="match status" value="2"/>
</dbReference>
<dbReference type="Pfam" id="PF00702">
    <property type="entry name" value="Hydrolase"/>
    <property type="match status" value="1"/>
</dbReference>
<dbReference type="Gene3D" id="1.10.150.450">
    <property type="match status" value="1"/>
</dbReference>
<dbReference type="Gene3D" id="3.40.50.1000">
    <property type="entry name" value="HAD superfamily/HAD-like"/>
    <property type="match status" value="2"/>
</dbReference>
<reference evidence="1" key="1">
    <citation type="submission" date="2019-12" db="EMBL/GenBank/DDBJ databases">
        <title>Genome sequencing and annotation of Brassica cretica.</title>
        <authorList>
            <person name="Studholme D.J."/>
            <person name="Sarris P."/>
        </authorList>
    </citation>
    <scope>NUCLEOTIDE SEQUENCE</scope>
    <source>
        <strain evidence="1">PFS-109/04</strain>
        <tissue evidence="1">Leaf</tissue>
    </source>
</reference>
<dbReference type="EMBL" id="QGKX02001621">
    <property type="protein sequence ID" value="KAF3499882.1"/>
    <property type="molecule type" value="Genomic_DNA"/>
</dbReference>
<dbReference type="Proteomes" id="UP000712600">
    <property type="component" value="Unassembled WGS sequence"/>
</dbReference>
<sequence length="368" mass="41491">MPRDSYDPYLDDTLYPLSSGLSEACANNIIEFMVEKLGIDEDGVVELNQILYKKYGTSMAGLKAIGYEFDNDEYHRFVHGRLPYENLRPDPVLRNLLLTLPLRKMVFSNGDEVHVMRALKRLGIEDCFERIISFESLNPKVNETEVSLEDYVPEIPVICKPAEIAFEKAFDIAQLNPHTTLFFDDSIRNIQTGKAMGLHTVLVFTNADKAHAAMIIARLGLEGCFEKIISFETLNPNTKTESPVAATGTRAIFDICSYIANPDPAIQLPKTPVIGKPFEVAFEHVFKMTNINPHKTLFFDDSIRNIQTGKRVGLHTVWVGTSQKDEGVDIALEHIHNIREALPELWEAVDDKAEEIRSRQKVAIETIA</sequence>
<dbReference type="InterPro" id="IPR006439">
    <property type="entry name" value="HAD-SF_hydro_IA"/>
</dbReference>
<gene>
    <name evidence="1" type="ORF">F2Q69_00044191</name>
</gene>
<evidence type="ECO:0000313" key="1">
    <source>
        <dbReference type="EMBL" id="KAF3499882.1"/>
    </source>
</evidence>
<protein>
    <submittedName>
        <fullName evidence="1">Uncharacterized protein</fullName>
    </submittedName>
</protein>
<comment type="caution">
    <text evidence="1">The sequence shown here is derived from an EMBL/GenBank/DDBJ whole genome shotgun (WGS) entry which is preliminary data.</text>
</comment>
<evidence type="ECO:0000313" key="2">
    <source>
        <dbReference type="Proteomes" id="UP000712600"/>
    </source>
</evidence>
<accession>A0A8S9N7P0</accession>
<dbReference type="InterPro" id="IPR036412">
    <property type="entry name" value="HAD-like_sf"/>
</dbReference>
<dbReference type="InterPro" id="IPR023214">
    <property type="entry name" value="HAD_sf"/>
</dbReference>
<dbReference type="NCBIfam" id="TIGR01509">
    <property type="entry name" value="HAD-SF-IA-v3"/>
    <property type="match status" value="2"/>
</dbReference>
<dbReference type="AlphaFoldDB" id="A0A8S9N7P0"/>
<dbReference type="PANTHER" id="PTHR12725">
    <property type="entry name" value="HALOACID DEHALOGENASE-LIKE HYDROLASE"/>
    <property type="match status" value="1"/>
</dbReference>
<dbReference type="PANTHER" id="PTHR12725:SF115">
    <property type="entry name" value="(RAPE) HYPOTHETICAL PROTEIN"/>
    <property type="match status" value="1"/>
</dbReference>
<proteinExistence type="predicted"/>
<dbReference type="InterPro" id="IPR010237">
    <property type="entry name" value="Pyr-5-nucltdase"/>
</dbReference>
<organism evidence="1 2">
    <name type="scientific">Brassica cretica</name>
    <name type="common">Mustard</name>
    <dbReference type="NCBI Taxonomy" id="69181"/>
    <lineage>
        <taxon>Eukaryota</taxon>
        <taxon>Viridiplantae</taxon>
        <taxon>Streptophyta</taxon>
        <taxon>Embryophyta</taxon>
        <taxon>Tracheophyta</taxon>
        <taxon>Spermatophyta</taxon>
        <taxon>Magnoliopsida</taxon>
        <taxon>eudicotyledons</taxon>
        <taxon>Gunneridae</taxon>
        <taxon>Pentapetalae</taxon>
        <taxon>rosids</taxon>
        <taxon>malvids</taxon>
        <taxon>Brassicales</taxon>
        <taxon>Brassicaceae</taxon>
        <taxon>Brassiceae</taxon>
        <taxon>Brassica</taxon>
    </lineage>
</organism>